<dbReference type="HAMAP" id="MF_00337">
    <property type="entry name" value="Exonuc_7_S"/>
    <property type="match status" value="1"/>
</dbReference>
<dbReference type="SUPFAM" id="SSF116842">
    <property type="entry name" value="XseB-like"/>
    <property type="match status" value="1"/>
</dbReference>
<accession>A0A6M5YVI5</accession>
<reference evidence="9" key="1">
    <citation type="submission" date="2020-05" db="EMBL/GenBank/DDBJ databases">
        <title>Frigoriglobus tundricola gen. nov., sp. nov., a psychrotolerant cellulolytic planctomycete of the family Gemmataceae with two divergent copies of 16S rRNA gene.</title>
        <authorList>
            <person name="Kulichevskaya I.S."/>
            <person name="Ivanova A.A."/>
            <person name="Naumoff D.G."/>
            <person name="Beletsky A.V."/>
            <person name="Rijpstra W.I.C."/>
            <person name="Sinninghe Damste J.S."/>
            <person name="Mardanov A.V."/>
            <person name="Ravin N.V."/>
            <person name="Dedysh S.N."/>
        </authorList>
    </citation>
    <scope>NUCLEOTIDE SEQUENCE [LARGE SCALE GENOMIC DNA]</scope>
    <source>
        <strain evidence="9">PL17</strain>
    </source>
</reference>
<keyword evidence="5 6" id="KW-0269">Exonuclease</keyword>
<dbReference type="InterPro" id="IPR037004">
    <property type="entry name" value="Exonuc_VII_ssu_sf"/>
</dbReference>
<comment type="subunit">
    <text evidence="6">Heterooligomer composed of large and small subunits.</text>
</comment>
<feature type="compositionally biased region" description="Pro residues" evidence="7">
    <location>
        <begin position="133"/>
        <end position="147"/>
    </location>
</feature>
<evidence type="ECO:0000256" key="7">
    <source>
        <dbReference type="SAM" id="MobiDB-lite"/>
    </source>
</evidence>
<evidence type="ECO:0000256" key="6">
    <source>
        <dbReference type="HAMAP-Rule" id="MF_00337"/>
    </source>
</evidence>
<dbReference type="Gene3D" id="1.10.287.1040">
    <property type="entry name" value="Exonuclease VII, small subunit"/>
    <property type="match status" value="1"/>
</dbReference>
<evidence type="ECO:0000313" key="8">
    <source>
        <dbReference type="EMBL" id="QJW96922.1"/>
    </source>
</evidence>
<keyword evidence="3 6" id="KW-0540">Nuclease</keyword>
<sequence>MDGLFARTGCAPMPDPSDLAPPRFEQALAELDDILRELEDGTTTLEDALARYERGVVLLRQCYGQLRDAEQRVKVLAGVSEDGADLKPFDHVASIESAKAAVRKPTKAAEPGADPPRGFPRQPPSGSGAEPPRGFPRQPPPDSGITE</sequence>
<comment type="subcellular location">
    <subcellularLocation>
        <location evidence="6">Cytoplasm</location>
    </subcellularLocation>
</comment>
<dbReference type="NCBIfam" id="TIGR01280">
    <property type="entry name" value="xseB"/>
    <property type="match status" value="1"/>
</dbReference>
<dbReference type="GO" id="GO:0005829">
    <property type="term" value="C:cytosol"/>
    <property type="evidence" value="ECO:0007669"/>
    <property type="project" value="TreeGrafter"/>
</dbReference>
<dbReference type="Pfam" id="PF02609">
    <property type="entry name" value="Exonuc_VII_S"/>
    <property type="match status" value="1"/>
</dbReference>
<evidence type="ECO:0000313" key="9">
    <source>
        <dbReference type="Proteomes" id="UP000503447"/>
    </source>
</evidence>
<dbReference type="KEGG" id="ftj:FTUN_4482"/>
<dbReference type="Proteomes" id="UP000503447">
    <property type="component" value="Chromosome"/>
</dbReference>
<dbReference type="EC" id="3.1.11.6" evidence="6"/>
<feature type="region of interest" description="Disordered" evidence="7">
    <location>
        <begin position="1"/>
        <end position="21"/>
    </location>
</feature>
<organism evidence="8 9">
    <name type="scientific">Frigoriglobus tundricola</name>
    <dbReference type="NCBI Taxonomy" id="2774151"/>
    <lineage>
        <taxon>Bacteria</taxon>
        <taxon>Pseudomonadati</taxon>
        <taxon>Planctomycetota</taxon>
        <taxon>Planctomycetia</taxon>
        <taxon>Gemmatales</taxon>
        <taxon>Gemmataceae</taxon>
        <taxon>Frigoriglobus</taxon>
    </lineage>
</organism>
<protein>
    <recommendedName>
        <fullName evidence="6">Exodeoxyribonuclease 7 small subunit</fullName>
        <ecNumber evidence="6">3.1.11.6</ecNumber>
    </recommendedName>
    <alternativeName>
        <fullName evidence="6">Exodeoxyribonuclease VII small subunit</fullName>
        <shortName evidence="6">Exonuclease VII small subunit</shortName>
    </alternativeName>
</protein>
<dbReference type="InterPro" id="IPR003761">
    <property type="entry name" value="Exonuc_VII_S"/>
</dbReference>
<feature type="region of interest" description="Disordered" evidence="7">
    <location>
        <begin position="98"/>
        <end position="147"/>
    </location>
</feature>
<comment type="catalytic activity">
    <reaction evidence="6">
        <text>Exonucleolytic cleavage in either 5'- to 3'- or 3'- to 5'-direction to yield nucleoside 5'-phosphates.</text>
        <dbReference type="EC" id="3.1.11.6"/>
    </reaction>
</comment>
<comment type="similarity">
    <text evidence="1 6">Belongs to the XseB family.</text>
</comment>
<dbReference type="NCBIfam" id="NF002140">
    <property type="entry name" value="PRK00977.1-4"/>
    <property type="match status" value="1"/>
</dbReference>
<dbReference type="GO" id="GO:0008855">
    <property type="term" value="F:exodeoxyribonuclease VII activity"/>
    <property type="evidence" value="ECO:0007669"/>
    <property type="project" value="UniProtKB-UniRule"/>
</dbReference>
<evidence type="ECO:0000256" key="4">
    <source>
        <dbReference type="ARBA" id="ARBA00022801"/>
    </source>
</evidence>
<evidence type="ECO:0000256" key="3">
    <source>
        <dbReference type="ARBA" id="ARBA00022722"/>
    </source>
</evidence>
<dbReference type="EMBL" id="CP053452">
    <property type="protein sequence ID" value="QJW96922.1"/>
    <property type="molecule type" value="Genomic_DNA"/>
</dbReference>
<comment type="function">
    <text evidence="6">Bidirectionally degrades single-stranded DNA into large acid-insoluble oligonucleotides, which are then degraded further into small acid-soluble oligonucleotides.</text>
</comment>
<keyword evidence="4 6" id="KW-0378">Hydrolase</keyword>
<dbReference type="GO" id="GO:0009318">
    <property type="term" value="C:exodeoxyribonuclease VII complex"/>
    <property type="evidence" value="ECO:0007669"/>
    <property type="project" value="UniProtKB-UniRule"/>
</dbReference>
<name>A0A6M5YVI5_9BACT</name>
<proteinExistence type="inferred from homology"/>
<evidence type="ECO:0000256" key="2">
    <source>
        <dbReference type="ARBA" id="ARBA00022490"/>
    </source>
</evidence>
<dbReference type="PANTHER" id="PTHR34137">
    <property type="entry name" value="EXODEOXYRIBONUCLEASE 7 SMALL SUBUNIT"/>
    <property type="match status" value="1"/>
</dbReference>
<evidence type="ECO:0000256" key="5">
    <source>
        <dbReference type="ARBA" id="ARBA00022839"/>
    </source>
</evidence>
<dbReference type="GO" id="GO:0006308">
    <property type="term" value="P:DNA catabolic process"/>
    <property type="evidence" value="ECO:0007669"/>
    <property type="project" value="UniProtKB-UniRule"/>
</dbReference>
<gene>
    <name evidence="6" type="primary">xseB</name>
    <name evidence="8" type="ORF">FTUN_4482</name>
</gene>
<dbReference type="AlphaFoldDB" id="A0A6M5YVI5"/>
<dbReference type="PANTHER" id="PTHR34137:SF1">
    <property type="entry name" value="EXODEOXYRIBONUCLEASE 7 SMALL SUBUNIT"/>
    <property type="match status" value="1"/>
</dbReference>
<keyword evidence="2 6" id="KW-0963">Cytoplasm</keyword>
<feature type="compositionally biased region" description="Pro residues" evidence="7">
    <location>
        <begin position="113"/>
        <end position="123"/>
    </location>
</feature>
<keyword evidence="9" id="KW-1185">Reference proteome</keyword>
<evidence type="ECO:0000256" key="1">
    <source>
        <dbReference type="ARBA" id="ARBA00009998"/>
    </source>
</evidence>